<dbReference type="InterPro" id="IPR056453">
    <property type="entry name" value="HTH_DNAJC9"/>
</dbReference>
<dbReference type="PROSITE" id="PS00636">
    <property type="entry name" value="DNAJ_1"/>
    <property type="match status" value="1"/>
</dbReference>
<feature type="region of interest" description="Disordered" evidence="1">
    <location>
        <begin position="183"/>
        <end position="301"/>
    </location>
</feature>
<keyword evidence="4" id="KW-1185">Reference proteome</keyword>
<protein>
    <recommendedName>
        <fullName evidence="2">J domain-containing protein</fullName>
    </recommendedName>
</protein>
<gene>
    <name evidence="3" type="ORF">R9X50_00320200</name>
</gene>
<dbReference type="GO" id="GO:0005737">
    <property type="term" value="C:cytoplasm"/>
    <property type="evidence" value="ECO:0007669"/>
    <property type="project" value="TreeGrafter"/>
</dbReference>
<dbReference type="Gene3D" id="1.10.287.110">
    <property type="entry name" value="DnaJ domain"/>
    <property type="match status" value="1"/>
</dbReference>
<dbReference type="CDD" id="cd06257">
    <property type="entry name" value="DnaJ"/>
    <property type="match status" value="1"/>
</dbReference>
<dbReference type="GO" id="GO:0005634">
    <property type="term" value="C:nucleus"/>
    <property type="evidence" value="ECO:0007669"/>
    <property type="project" value="TreeGrafter"/>
</dbReference>
<evidence type="ECO:0000313" key="4">
    <source>
        <dbReference type="Proteomes" id="UP001303373"/>
    </source>
</evidence>
<dbReference type="InterPro" id="IPR018253">
    <property type="entry name" value="DnaJ_domain_CS"/>
</dbReference>
<feature type="compositionally biased region" description="Basic residues" evidence="1">
    <location>
        <begin position="197"/>
        <end position="206"/>
    </location>
</feature>
<dbReference type="AlphaFoldDB" id="A0AAQ3R9Q1"/>
<evidence type="ECO:0000259" key="2">
    <source>
        <dbReference type="PROSITE" id="PS50076"/>
    </source>
</evidence>
<accession>A0AAQ3R9Q1</accession>
<dbReference type="PANTHER" id="PTHR44144:SF1">
    <property type="entry name" value="DNAJ HOMOLOG SUBFAMILY C MEMBER 9"/>
    <property type="match status" value="1"/>
</dbReference>
<evidence type="ECO:0000313" key="3">
    <source>
        <dbReference type="EMBL" id="WPH00375.1"/>
    </source>
</evidence>
<proteinExistence type="predicted"/>
<dbReference type="EMBL" id="CP138583">
    <property type="protein sequence ID" value="WPH00375.1"/>
    <property type="molecule type" value="Genomic_DNA"/>
</dbReference>
<dbReference type="Pfam" id="PF23302">
    <property type="entry name" value="HTH_DNAJC9"/>
    <property type="match status" value="1"/>
</dbReference>
<dbReference type="SUPFAM" id="SSF46565">
    <property type="entry name" value="Chaperone J-domain"/>
    <property type="match status" value="1"/>
</dbReference>
<dbReference type="PROSITE" id="PS50076">
    <property type="entry name" value="DNAJ_2"/>
    <property type="match status" value="1"/>
</dbReference>
<dbReference type="Pfam" id="PF00226">
    <property type="entry name" value="DnaJ"/>
    <property type="match status" value="1"/>
</dbReference>
<reference evidence="3 4" key="1">
    <citation type="submission" date="2023-11" db="EMBL/GenBank/DDBJ databases">
        <title>An acidophilic fungus is an integral part of prey digestion in a carnivorous sundew plant.</title>
        <authorList>
            <person name="Tsai I.J."/>
        </authorList>
    </citation>
    <scope>NUCLEOTIDE SEQUENCE [LARGE SCALE GENOMIC DNA]</scope>
    <source>
        <strain evidence="3">169a</strain>
    </source>
</reference>
<dbReference type="InterPro" id="IPR001623">
    <property type="entry name" value="DnaJ_domain"/>
</dbReference>
<dbReference type="GO" id="GO:0031072">
    <property type="term" value="F:heat shock protein binding"/>
    <property type="evidence" value="ECO:0007669"/>
    <property type="project" value="TreeGrafter"/>
</dbReference>
<feature type="compositionally biased region" description="Basic residues" evidence="1">
    <location>
        <begin position="227"/>
        <end position="236"/>
    </location>
</feature>
<dbReference type="PRINTS" id="PR00625">
    <property type="entry name" value="JDOMAIN"/>
</dbReference>
<dbReference type="SMART" id="SM00271">
    <property type="entry name" value="DnaJ"/>
    <property type="match status" value="1"/>
</dbReference>
<dbReference type="InterPro" id="IPR036869">
    <property type="entry name" value="J_dom_sf"/>
</dbReference>
<feature type="compositionally biased region" description="Basic and acidic residues" evidence="1">
    <location>
        <begin position="207"/>
        <end position="226"/>
    </location>
</feature>
<dbReference type="Proteomes" id="UP001303373">
    <property type="component" value="Chromosome 4"/>
</dbReference>
<organism evidence="3 4">
    <name type="scientific">Acrodontium crateriforme</name>
    <dbReference type="NCBI Taxonomy" id="150365"/>
    <lineage>
        <taxon>Eukaryota</taxon>
        <taxon>Fungi</taxon>
        <taxon>Dikarya</taxon>
        <taxon>Ascomycota</taxon>
        <taxon>Pezizomycotina</taxon>
        <taxon>Dothideomycetes</taxon>
        <taxon>Dothideomycetidae</taxon>
        <taxon>Mycosphaerellales</taxon>
        <taxon>Teratosphaeriaceae</taxon>
        <taxon>Acrodontium</taxon>
    </lineage>
</organism>
<feature type="compositionally biased region" description="Basic and acidic residues" evidence="1">
    <location>
        <begin position="183"/>
        <end position="196"/>
    </location>
</feature>
<dbReference type="FunFam" id="1.10.287.110:FF:000110">
    <property type="entry name" value="DnaJ domain protein (AFU_orthologue AFUA_2G13210)"/>
    <property type="match status" value="1"/>
</dbReference>
<dbReference type="PANTHER" id="PTHR44144">
    <property type="entry name" value="DNAJ HOMOLOG SUBFAMILY C MEMBER 9"/>
    <property type="match status" value="1"/>
</dbReference>
<feature type="region of interest" description="Disordered" evidence="1">
    <location>
        <begin position="1"/>
        <end position="33"/>
    </location>
</feature>
<name>A0AAQ3R9Q1_9PEZI</name>
<dbReference type="InterPro" id="IPR052594">
    <property type="entry name" value="J_domain-containing_protein"/>
</dbReference>
<evidence type="ECO:0000256" key="1">
    <source>
        <dbReference type="SAM" id="MobiDB-lite"/>
    </source>
</evidence>
<sequence length="301" mass="34077">MPSKKHLDDESDLELDEVPTSINPYEELGISKDATQDQVKSAYRKAALKHHPDKAGADDKDAAHIKFQQIAFAYAILSDERRRKRYDTTGRTEESLDLEDDDFDWTTFYREQFADLVTLEKIDDFSKEYKGSEEERRDVLKAYNNAKGNMDKLYQQVMLSDPADDDERFRAIIDDAISKEEVEAHAKYSQETDKSKAARVARAKKNKEKEAKEAEKAAKEREEGGKAKGKKTKPSKSKSADSDASLAAMIQQRQQGRADNFFANLEAKYAGDGSGKKKGSKRAMDEPPEEAFAKNRKKGRS</sequence>
<feature type="domain" description="J" evidence="2">
    <location>
        <begin position="23"/>
        <end position="90"/>
    </location>
</feature>